<accession>A0ABQ4Q9H8</accession>
<evidence type="ECO:0000313" key="3">
    <source>
        <dbReference type="EMBL" id="GIZ53724.1"/>
    </source>
</evidence>
<feature type="chain" id="PRO_5045630859" description="LTD domain-containing protein" evidence="2">
    <location>
        <begin position="26"/>
        <end position="221"/>
    </location>
</feature>
<gene>
    <name evidence="3" type="ORF">NCCP691_37380</name>
</gene>
<feature type="region of interest" description="Disordered" evidence="1">
    <location>
        <begin position="198"/>
        <end position="221"/>
    </location>
</feature>
<evidence type="ECO:0000256" key="1">
    <source>
        <dbReference type="SAM" id="MobiDB-lite"/>
    </source>
</evidence>
<dbReference type="EMBL" id="BPMK01000020">
    <property type="protein sequence ID" value="GIZ53724.1"/>
    <property type="molecule type" value="Genomic_DNA"/>
</dbReference>
<dbReference type="Proteomes" id="UP000887222">
    <property type="component" value="Unassembled WGS sequence"/>
</dbReference>
<evidence type="ECO:0000313" key="4">
    <source>
        <dbReference type="Proteomes" id="UP000887222"/>
    </source>
</evidence>
<comment type="caution">
    <text evidence="3">The sequence shown here is derived from an EMBL/GenBank/DDBJ whole genome shotgun (WGS) entry which is preliminary data.</text>
</comment>
<organism evidence="3 4">
    <name type="scientific">Noviherbaspirillum aridicola</name>
    <dbReference type="NCBI Taxonomy" id="2849687"/>
    <lineage>
        <taxon>Bacteria</taxon>
        <taxon>Pseudomonadati</taxon>
        <taxon>Pseudomonadota</taxon>
        <taxon>Betaproteobacteria</taxon>
        <taxon>Burkholderiales</taxon>
        <taxon>Oxalobacteraceae</taxon>
        <taxon>Noviherbaspirillum</taxon>
    </lineage>
</organism>
<evidence type="ECO:0000256" key="2">
    <source>
        <dbReference type="SAM" id="SignalP"/>
    </source>
</evidence>
<feature type="signal peptide" evidence="2">
    <location>
        <begin position="1"/>
        <end position="25"/>
    </location>
</feature>
<name>A0ABQ4Q9H8_9BURK</name>
<proteinExistence type="predicted"/>
<keyword evidence="4" id="KW-1185">Reference proteome</keyword>
<evidence type="ECO:0008006" key="5">
    <source>
        <dbReference type="Google" id="ProtNLM"/>
    </source>
</evidence>
<protein>
    <recommendedName>
        <fullName evidence="5">LTD domain-containing protein</fullName>
    </recommendedName>
</protein>
<reference evidence="3 4" key="1">
    <citation type="journal article" date="2022" name="Int. J. Syst. Evol. Microbiol.">
        <title>Noviherbaspirillum aridicola sp. nov., isolated from an arid soil in Pakistan.</title>
        <authorList>
            <person name="Khan I.U."/>
            <person name="Saqib M."/>
            <person name="Amin A."/>
            <person name="Hussain F."/>
            <person name="Li L."/>
            <person name="Liu Y.H."/>
            <person name="Fang B.Z."/>
            <person name="Ahmed I."/>
            <person name="Li W.J."/>
        </authorList>
    </citation>
    <scope>NUCLEOTIDE SEQUENCE [LARGE SCALE GENOMIC DNA]</scope>
    <source>
        <strain evidence="3 4">NCCP-691</strain>
    </source>
</reference>
<keyword evidence="2" id="KW-0732">Signal</keyword>
<dbReference type="RefSeq" id="WP_220810141.1">
    <property type="nucleotide sequence ID" value="NZ_BPMK01000020.1"/>
</dbReference>
<sequence length="221" mass="23515">MPRARHLKRLCIAAALTLAGIQPTAAQLRIAGLLPFEQGASGEATPVVDGGTLQIPLADRSLRISPWPAFLPQEFKPQQVEARRQPAPAGPSDRISMRHAGSRASWLEIAAGARASTAVVGGWTLRHTSRGWWLAQGTRLHFLGQDAAHARAVMVPAGMERWCVHLLDSSVPAERPGAATEGEAQAAWVAVRTSPRQRCGFPAQGAQPSWRKVDGVAGPAA</sequence>